<dbReference type="CDD" id="cd00092">
    <property type="entry name" value="HTH_CRP"/>
    <property type="match status" value="1"/>
</dbReference>
<reference evidence="6 7" key="1">
    <citation type="submission" date="2021-04" db="EMBL/GenBank/DDBJ databases">
        <title>Genomics, taxonomy and metabolism of representatives of sulfur bacteria of the genus Thiothrix: Thiothrix fructosivorans QT, Thiothrix unzii A1T and three new species, Thiothrix subterranea sp. nov., Thiothrix litoralis sp. nov. and 'Candidatus Thiothrix anitrata' sp. nov.</title>
        <authorList>
            <person name="Ravin N.V."/>
            <person name="Smolyakov D."/>
            <person name="Rudenko T.S."/>
            <person name="Mardanov A.V."/>
            <person name="Beletsky A.V."/>
            <person name="Markov N.D."/>
            <person name="Fomenkov A.I."/>
            <person name="Roberts R.J."/>
            <person name="Karnachuk O.V."/>
            <person name="Novikov A."/>
            <person name="Grabovich M.Y."/>
        </authorList>
    </citation>
    <scope>NUCLEOTIDE SEQUENCE [LARGE SCALE GENOMIC DNA]</scope>
    <source>
        <strain evidence="6 7">A52</strain>
    </source>
</reference>
<feature type="domain" description="HTH crp-type" evidence="5">
    <location>
        <begin position="154"/>
        <end position="223"/>
    </location>
</feature>
<dbReference type="Pfam" id="PF13545">
    <property type="entry name" value="HTH_Crp_2"/>
    <property type="match status" value="1"/>
</dbReference>
<dbReference type="InterPro" id="IPR036390">
    <property type="entry name" value="WH_DNA-bd_sf"/>
</dbReference>
<dbReference type="CDD" id="cd00038">
    <property type="entry name" value="CAP_ED"/>
    <property type="match status" value="1"/>
</dbReference>
<dbReference type="PANTHER" id="PTHR24567">
    <property type="entry name" value="CRP FAMILY TRANSCRIPTIONAL REGULATORY PROTEIN"/>
    <property type="match status" value="1"/>
</dbReference>
<proteinExistence type="predicted"/>
<evidence type="ECO:0000259" key="5">
    <source>
        <dbReference type="PROSITE" id="PS51063"/>
    </source>
</evidence>
<keyword evidence="2" id="KW-0238">DNA-binding</keyword>
<dbReference type="InterPro" id="IPR018490">
    <property type="entry name" value="cNMP-bd_dom_sf"/>
</dbReference>
<dbReference type="Pfam" id="PF00027">
    <property type="entry name" value="cNMP_binding"/>
    <property type="match status" value="1"/>
</dbReference>
<dbReference type="InterPro" id="IPR036388">
    <property type="entry name" value="WH-like_DNA-bd_sf"/>
</dbReference>
<dbReference type="Gene3D" id="1.10.10.10">
    <property type="entry name" value="Winged helix-like DNA-binding domain superfamily/Winged helix DNA-binding domain"/>
    <property type="match status" value="1"/>
</dbReference>
<dbReference type="PANTHER" id="PTHR24567:SF75">
    <property type="entry name" value="FUMARATE AND NITRATE REDUCTION REGULATORY PROTEIN"/>
    <property type="match status" value="1"/>
</dbReference>
<dbReference type="InterPro" id="IPR000595">
    <property type="entry name" value="cNMP-bd_dom"/>
</dbReference>
<keyword evidence="3" id="KW-0804">Transcription</keyword>
<dbReference type="RefSeq" id="WP_210226032.1">
    <property type="nucleotide sequence ID" value="NZ_CP072800.1"/>
</dbReference>
<dbReference type="InterPro" id="IPR012318">
    <property type="entry name" value="HTH_CRP"/>
</dbReference>
<keyword evidence="1" id="KW-0805">Transcription regulation</keyword>
<protein>
    <submittedName>
        <fullName evidence="6">Crp/Fnr family transcriptional regulator</fullName>
    </submittedName>
</protein>
<dbReference type="InterPro" id="IPR050397">
    <property type="entry name" value="Env_Response_Regulators"/>
</dbReference>
<evidence type="ECO:0000256" key="3">
    <source>
        <dbReference type="ARBA" id="ARBA00023163"/>
    </source>
</evidence>
<dbReference type="SUPFAM" id="SSF51206">
    <property type="entry name" value="cAMP-binding domain-like"/>
    <property type="match status" value="1"/>
</dbReference>
<evidence type="ECO:0000313" key="7">
    <source>
        <dbReference type="Proteomes" id="UP000672027"/>
    </source>
</evidence>
<feature type="domain" description="Cyclic nucleotide-binding" evidence="4">
    <location>
        <begin position="20"/>
        <end position="106"/>
    </location>
</feature>
<sequence length="232" mass="26004">MNAQKSHMGEFHCLIRQLGILTELDAVTEENLHNIEAEHLNFSAGSSVYETGLPAAAVYVLVSGYVKLVKTTLLGKSQIIRIVKAGEVFGFDGLVAEHYNHSAATMGDAQVCRIPVAALEDLGEHRAEVERQIMVRCIKELQRADGRLLELGAKRSDERLASFLLDWCQLMPADAWIPLVLSRLEIAQFLGLTIETVSRLFASWKREGILKEKKQAIRVMDWQRLKLLAESH</sequence>
<evidence type="ECO:0000313" key="6">
    <source>
        <dbReference type="EMBL" id="QTR49174.1"/>
    </source>
</evidence>
<name>A0ABX7WZT0_9GAMM</name>
<dbReference type="PRINTS" id="PR00034">
    <property type="entry name" value="HTHCRP"/>
</dbReference>
<dbReference type="PROSITE" id="PS51063">
    <property type="entry name" value="HTH_CRP_2"/>
    <property type="match status" value="1"/>
</dbReference>
<dbReference type="Proteomes" id="UP000672027">
    <property type="component" value="Chromosome"/>
</dbReference>
<dbReference type="EMBL" id="CP072800">
    <property type="protein sequence ID" value="QTR49174.1"/>
    <property type="molecule type" value="Genomic_DNA"/>
</dbReference>
<dbReference type="InterPro" id="IPR014710">
    <property type="entry name" value="RmlC-like_jellyroll"/>
</dbReference>
<accession>A0ABX7WZT0</accession>
<dbReference type="SUPFAM" id="SSF46785">
    <property type="entry name" value="Winged helix' DNA-binding domain"/>
    <property type="match status" value="1"/>
</dbReference>
<evidence type="ECO:0000259" key="4">
    <source>
        <dbReference type="PROSITE" id="PS50042"/>
    </source>
</evidence>
<dbReference type="Gene3D" id="2.60.120.10">
    <property type="entry name" value="Jelly Rolls"/>
    <property type="match status" value="1"/>
</dbReference>
<evidence type="ECO:0000256" key="2">
    <source>
        <dbReference type="ARBA" id="ARBA00023125"/>
    </source>
</evidence>
<dbReference type="SMART" id="SM00419">
    <property type="entry name" value="HTH_CRP"/>
    <property type="match status" value="1"/>
</dbReference>
<keyword evidence="7" id="KW-1185">Reference proteome</keyword>
<dbReference type="SMART" id="SM00100">
    <property type="entry name" value="cNMP"/>
    <property type="match status" value="1"/>
</dbReference>
<evidence type="ECO:0000256" key="1">
    <source>
        <dbReference type="ARBA" id="ARBA00023015"/>
    </source>
</evidence>
<gene>
    <name evidence="6" type="ORF">J8380_12995</name>
</gene>
<organism evidence="6 7">
    <name type="scientific">Candidatus Thiothrix anitrata</name>
    <dbReference type="NCBI Taxonomy" id="2823902"/>
    <lineage>
        <taxon>Bacteria</taxon>
        <taxon>Pseudomonadati</taxon>
        <taxon>Pseudomonadota</taxon>
        <taxon>Gammaproteobacteria</taxon>
        <taxon>Thiotrichales</taxon>
        <taxon>Thiotrichaceae</taxon>
        <taxon>Thiothrix</taxon>
    </lineage>
</organism>
<dbReference type="PROSITE" id="PS50042">
    <property type="entry name" value="CNMP_BINDING_3"/>
    <property type="match status" value="1"/>
</dbReference>